<dbReference type="Proteomes" id="UP000006222">
    <property type="component" value="Unassembled WGS sequence"/>
</dbReference>
<comment type="caution">
    <text evidence="1">The sequence shown here is derived from an EMBL/GenBank/DDBJ whole genome shotgun (WGS) entry which is preliminary data.</text>
</comment>
<accession>F2AQV3</accession>
<protein>
    <submittedName>
        <fullName evidence="1">Uncharacterized protein</fullName>
    </submittedName>
</protein>
<dbReference type="AlphaFoldDB" id="F2AQV3"/>
<evidence type="ECO:0000313" key="1">
    <source>
        <dbReference type="EMBL" id="EGF27938.1"/>
    </source>
</evidence>
<organism evidence="1 2">
    <name type="scientific">Rhodopirellula baltica WH47</name>
    <dbReference type="NCBI Taxonomy" id="991778"/>
    <lineage>
        <taxon>Bacteria</taxon>
        <taxon>Pseudomonadati</taxon>
        <taxon>Planctomycetota</taxon>
        <taxon>Planctomycetia</taxon>
        <taxon>Pirellulales</taxon>
        <taxon>Pirellulaceae</taxon>
        <taxon>Rhodopirellula</taxon>
    </lineage>
</organism>
<sequence>MIAPVRLSSSYRQLTRRFILKSPRGTFEGQEPGEMSSTTYLFARMNFERFAWHSK</sequence>
<dbReference type="EMBL" id="AFAR01000121">
    <property type="protein sequence ID" value="EGF27938.1"/>
    <property type="molecule type" value="Genomic_DNA"/>
</dbReference>
<reference evidence="1 2" key="1">
    <citation type="journal article" date="2013" name="Mar. Genomics">
        <title>Expression of sulfatases in Rhodopirellula baltica and the diversity of sulfatases in the genus Rhodopirellula.</title>
        <authorList>
            <person name="Wegner C.E."/>
            <person name="Richter-Heitmann T."/>
            <person name="Klindworth A."/>
            <person name="Klockow C."/>
            <person name="Richter M."/>
            <person name="Achstetter T."/>
            <person name="Glockner F.O."/>
            <person name="Harder J."/>
        </authorList>
    </citation>
    <scope>NUCLEOTIDE SEQUENCE [LARGE SCALE GENOMIC DNA]</scope>
    <source>
        <strain evidence="1 2">WH47</strain>
    </source>
</reference>
<evidence type="ECO:0000313" key="2">
    <source>
        <dbReference type="Proteomes" id="UP000006222"/>
    </source>
</evidence>
<proteinExistence type="predicted"/>
<gene>
    <name evidence="1" type="ORF">RBWH47_00706</name>
</gene>
<dbReference type="PATRIC" id="fig|991778.3.peg.2203"/>
<name>F2AQV3_RHOBT</name>